<reference evidence="2" key="1">
    <citation type="submission" date="2017-09" db="EMBL/GenBank/DDBJ databases">
        <title>FDA dAtabase for Regulatory Grade micrObial Sequences (FDA-ARGOS): Supporting development and validation of Infectious Disease Dx tests.</title>
        <authorList>
            <person name="Goldberg B."/>
            <person name="Campos J."/>
            <person name="Tallon L."/>
            <person name="Sadzewicz L."/>
            <person name="Ott S."/>
            <person name="Zhao X."/>
            <person name="Nagaraj S."/>
            <person name="Vavikolanu K."/>
            <person name="Aluvathingal J."/>
            <person name="Nadendla S."/>
            <person name="Geyer C."/>
            <person name="Sichtig H."/>
        </authorList>
    </citation>
    <scope>NUCLEOTIDE SEQUENCE [LARGE SCALE GENOMIC DNA]</scope>
    <source>
        <strain evidence="2">FDAARGOS_370</strain>
    </source>
</reference>
<gene>
    <name evidence="1" type="primary">dsrH</name>
    <name evidence="1" type="ORF">CRM76_05400</name>
</gene>
<dbReference type="SUPFAM" id="SSF75169">
    <property type="entry name" value="DsrEFH-like"/>
    <property type="match status" value="1"/>
</dbReference>
<proteinExistence type="predicted"/>
<dbReference type="OrthoDB" id="9795117at2"/>
<dbReference type="AlphaFoldDB" id="A0A2A7TZF6"/>
<dbReference type="GeneID" id="93122123"/>
<dbReference type="GO" id="GO:0002143">
    <property type="term" value="P:tRNA wobble position uridine thiolation"/>
    <property type="evidence" value="ECO:0007669"/>
    <property type="project" value="InterPro"/>
</dbReference>
<dbReference type="Proteomes" id="UP000219788">
    <property type="component" value="Unassembled WGS sequence"/>
</dbReference>
<dbReference type="InterPro" id="IPR007215">
    <property type="entry name" value="Sulphur_relay_TusB/DsrH"/>
</dbReference>
<comment type="caution">
    <text evidence="1">The sequence shown here is derived from an EMBL/GenBank/DDBJ whole genome shotgun (WGS) entry which is preliminary data.</text>
</comment>
<dbReference type="PANTHER" id="PTHR37526:SF1">
    <property type="entry name" value="PROTEIN TUSB"/>
    <property type="match status" value="1"/>
</dbReference>
<name>A0A2A7TZF6_EDWTA</name>
<protein>
    <submittedName>
        <fullName evidence="1">Sulfurtransferase TusB</fullName>
    </submittedName>
</protein>
<dbReference type="NCBIfam" id="TIGR03011">
    <property type="entry name" value="sulf_tusB_dsrH"/>
    <property type="match status" value="1"/>
</dbReference>
<dbReference type="STRING" id="636.AAW15_01130"/>
<dbReference type="PANTHER" id="PTHR37526">
    <property type="entry name" value="PROTEIN TUSB"/>
    <property type="match status" value="1"/>
</dbReference>
<sequence length="96" mass="10044">MLHTLSRSPQGGADLATLSALVRPGDALVLLQDGVLCALDGTAALATLRALPVTLHLLQADVQARGLAAYLAPESVLIDYTQFVALSAAHPRQMAW</sequence>
<dbReference type="GO" id="GO:1990228">
    <property type="term" value="C:sulfurtransferase complex"/>
    <property type="evidence" value="ECO:0007669"/>
    <property type="project" value="TreeGrafter"/>
</dbReference>
<dbReference type="RefSeq" id="WP_005290414.1">
    <property type="nucleotide sequence ID" value="NZ_AP028090.1"/>
</dbReference>
<keyword evidence="1" id="KW-0808">Transferase</keyword>
<dbReference type="InterPro" id="IPR027396">
    <property type="entry name" value="DsrEFH-like"/>
</dbReference>
<dbReference type="Gene3D" id="3.40.1260.10">
    <property type="entry name" value="DsrEFH-like"/>
    <property type="match status" value="1"/>
</dbReference>
<dbReference type="GO" id="GO:0016740">
    <property type="term" value="F:transferase activity"/>
    <property type="evidence" value="ECO:0007669"/>
    <property type="project" value="UniProtKB-KW"/>
</dbReference>
<organism evidence="1 2">
    <name type="scientific">Edwardsiella tarda</name>
    <dbReference type="NCBI Taxonomy" id="636"/>
    <lineage>
        <taxon>Bacteria</taxon>
        <taxon>Pseudomonadati</taxon>
        <taxon>Pseudomonadota</taxon>
        <taxon>Gammaproteobacteria</taxon>
        <taxon>Enterobacterales</taxon>
        <taxon>Hafniaceae</taxon>
        <taxon>Edwardsiella</taxon>
    </lineage>
</organism>
<evidence type="ECO:0000313" key="1">
    <source>
        <dbReference type="EMBL" id="PEH71421.1"/>
    </source>
</evidence>
<evidence type="ECO:0000313" key="2">
    <source>
        <dbReference type="Proteomes" id="UP000219788"/>
    </source>
</evidence>
<dbReference type="EMBL" id="PDDV01000013">
    <property type="protein sequence ID" value="PEH71421.1"/>
    <property type="molecule type" value="Genomic_DNA"/>
</dbReference>
<accession>A0A2A7TZF6</accession>
<dbReference type="Pfam" id="PF04077">
    <property type="entry name" value="DsrH"/>
    <property type="match status" value="1"/>
</dbReference>